<dbReference type="RefSeq" id="WP_318351237.1">
    <property type="nucleotide sequence ID" value="NZ_AP018694.1"/>
</dbReference>
<feature type="chain" id="PRO_5024440273" description="Por secretion system C-terminal sorting domain-containing protein" evidence="1">
    <location>
        <begin position="21"/>
        <end position="199"/>
    </location>
</feature>
<organism evidence="2 3">
    <name type="scientific">Aquipluma nitroreducens</name>
    <dbReference type="NCBI Taxonomy" id="2010828"/>
    <lineage>
        <taxon>Bacteria</taxon>
        <taxon>Pseudomonadati</taxon>
        <taxon>Bacteroidota</taxon>
        <taxon>Bacteroidia</taxon>
        <taxon>Marinilabiliales</taxon>
        <taxon>Prolixibacteraceae</taxon>
        <taxon>Aquipluma</taxon>
    </lineage>
</organism>
<evidence type="ECO:0000256" key="1">
    <source>
        <dbReference type="SAM" id="SignalP"/>
    </source>
</evidence>
<evidence type="ECO:0008006" key="4">
    <source>
        <dbReference type="Google" id="ProtNLM"/>
    </source>
</evidence>
<dbReference type="AlphaFoldDB" id="A0A5K7SA26"/>
<sequence>MKTIKTISKLTMLFAFVAFANTLMAGGNLKVNILPLTSEKAVVAISTVDAANLQISIENEKGEKVYYKETDADNKDYRKVFDFSNLEKGDYKLSVSTNGLTTERNFSIDSENIAVGNEKSLIEPYFAFKDGVLKMSYLNFPEDNVSLNFYTDNNLVYSKEIGKKFNVIEGFDLSKLEKGSYSVVLSTKDNSYSYDLDLK</sequence>
<proteinExistence type="predicted"/>
<dbReference type="Gene3D" id="2.60.40.3080">
    <property type="match status" value="1"/>
</dbReference>
<reference evidence="2" key="1">
    <citation type="journal article" date="2020" name="Int. J. Syst. Evol. Microbiol.">
        <title>Aquipluma nitroreducens gen. nov. sp. nov., a novel facultatively anaerobic bacterium isolated from a freshwater lake.</title>
        <authorList>
            <person name="Watanabe M."/>
            <person name="Kojima H."/>
            <person name="Fukui M."/>
        </authorList>
    </citation>
    <scope>NUCLEOTIDE SEQUENCE</scope>
    <source>
        <strain evidence="2">MeG22</strain>
    </source>
</reference>
<dbReference type="KEGG" id="anf:AQPE_2481"/>
<name>A0A5K7SA26_9BACT</name>
<protein>
    <recommendedName>
        <fullName evidence="4">Por secretion system C-terminal sorting domain-containing protein</fullName>
    </recommendedName>
</protein>
<keyword evidence="1" id="KW-0732">Signal</keyword>
<keyword evidence="3" id="KW-1185">Reference proteome</keyword>
<evidence type="ECO:0000313" key="2">
    <source>
        <dbReference type="EMBL" id="BBE18319.1"/>
    </source>
</evidence>
<evidence type="ECO:0000313" key="3">
    <source>
        <dbReference type="Proteomes" id="UP001193389"/>
    </source>
</evidence>
<accession>A0A5K7SA26</accession>
<dbReference type="Proteomes" id="UP001193389">
    <property type="component" value="Chromosome"/>
</dbReference>
<gene>
    <name evidence="2" type="ORF">AQPE_2481</name>
</gene>
<dbReference type="EMBL" id="AP018694">
    <property type="protein sequence ID" value="BBE18319.1"/>
    <property type="molecule type" value="Genomic_DNA"/>
</dbReference>
<feature type="signal peptide" evidence="1">
    <location>
        <begin position="1"/>
        <end position="20"/>
    </location>
</feature>